<dbReference type="InterPro" id="IPR005829">
    <property type="entry name" value="Sugar_transporter_CS"/>
</dbReference>
<dbReference type="PRINTS" id="PR01036">
    <property type="entry name" value="TCRTETB"/>
</dbReference>
<dbReference type="CDD" id="cd17321">
    <property type="entry name" value="MFS_MMR_MDR_like"/>
    <property type="match status" value="1"/>
</dbReference>
<dbReference type="GO" id="GO:0022857">
    <property type="term" value="F:transmembrane transporter activity"/>
    <property type="evidence" value="ECO:0007669"/>
    <property type="project" value="InterPro"/>
</dbReference>
<evidence type="ECO:0000256" key="2">
    <source>
        <dbReference type="ARBA" id="ARBA00022692"/>
    </source>
</evidence>
<dbReference type="InterPro" id="IPR036259">
    <property type="entry name" value="MFS_trans_sf"/>
</dbReference>
<dbReference type="Gene3D" id="1.20.1250.20">
    <property type="entry name" value="MFS general substrate transporter like domains"/>
    <property type="match status" value="1"/>
</dbReference>
<dbReference type="InterPro" id="IPR011701">
    <property type="entry name" value="MFS"/>
</dbReference>
<feature type="transmembrane region" description="Helical" evidence="5">
    <location>
        <begin position="55"/>
        <end position="75"/>
    </location>
</feature>
<feature type="transmembrane region" description="Helical" evidence="5">
    <location>
        <begin position="82"/>
        <end position="102"/>
    </location>
</feature>
<evidence type="ECO:0000256" key="1">
    <source>
        <dbReference type="ARBA" id="ARBA00004141"/>
    </source>
</evidence>
<comment type="subcellular location">
    <subcellularLocation>
        <location evidence="1">Membrane</location>
        <topology evidence="1">Multi-pass membrane protein</topology>
    </subcellularLocation>
</comment>
<dbReference type="InterPro" id="IPR020846">
    <property type="entry name" value="MFS_dom"/>
</dbReference>
<feature type="transmembrane region" description="Helical" evidence="5">
    <location>
        <begin position="304"/>
        <end position="325"/>
    </location>
</feature>
<feature type="transmembrane region" description="Helical" evidence="5">
    <location>
        <begin position="172"/>
        <end position="191"/>
    </location>
</feature>
<keyword evidence="4 5" id="KW-0472">Membrane</keyword>
<feature type="transmembrane region" description="Helical" evidence="5">
    <location>
        <begin position="360"/>
        <end position="378"/>
    </location>
</feature>
<evidence type="ECO:0000256" key="5">
    <source>
        <dbReference type="SAM" id="Phobius"/>
    </source>
</evidence>
<protein>
    <submittedName>
        <fullName evidence="7">MFS transporter</fullName>
    </submittedName>
</protein>
<dbReference type="AlphaFoldDB" id="A0A643EZA6"/>
<evidence type="ECO:0000256" key="4">
    <source>
        <dbReference type="ARBA" id="ARBA00023136"/>
    </source>
</evidence>
<dbReference type="PANTHER" id="PTHR42718">
    <property type="entry name" value="MAJOR FACILITATOR SUPERFAMILY MULTIDRUG TRANSPORTER MFSC"/>
    <property type="match status" value="1"/>
</dbReference>
<dbReference type="RefSeq" id="WP_105707076.1">
    <property type="nucleotide sequence ID" value="NZ_JBHEEN010000007.1"/>
</dbReference>
<dbReference type="PANTHER" id="PTHR42718:SF49">
    <property type="entry name" value="EXPORT PROTEIN"/>
    <property type="match status" value="1"/>
</dbReference>
<dbReference type="SUPFAM" id="SSF103473">
    <property type="entry name" value="MFS general substrate transporter"/>
    <property type="match status" value="1"/>
</dbReference>
<feature type="transmembrane region" description="Helical" evidence="5">
    <location>
        <begin position="142"/>
        <end position="166"/>
    </location>
</feature>
<dbReference type="GO" id="GO:0016020">
    <property type="term" value="C:membrane"/>
    <property type="evidence" value="ECO:0007669"/>
    <property type="project" value="UniProtKB-SubCell"/>
</dbReference>
<gene>
    <name evidence="7" type="ORF">F7Q93_16845</name>
</gene>
<evidence type="ECO:0000313" key="7">
    <source>
        <dbReference type="EMBL" id="KAB0569403.1"/>
    </source>
</evidence>
<dbReference type="PROSITE" id="PS00216">
    <property type="entry name" value="SUGAR_TRANSPORT_1"/>
    <property type="match status" value="1"/>
</dbReference>
<organism evidence="7">
    <name type="scientific">Brucella pituitosa</name>
    <dbReference type="NCBI Taxonomy" id="571256"/>
    <lineage>
        <taxon>Bacteria</taxon>
        <taxon>Pseudomonadati</taxon>
        <taxon>Pseudomonadota</taxon>
        <taxon>Alphaproteobacteria</taxon>
        <taxon>Hyphomicrobiales</taxon>
        <taxon>Brucellaceae</taxon>
        <taxon>Brucella/Ochrobactrum group</taxon>
        <taxon>Brucella</taxon>
    </lineage>
</organism>
<feature type="domain" description="Major facilitator superfamily (MFS) profile" evidence="6">
    <location>
        <begin position="17"/>
        <end position="505"/>
    </location>
</feature>
<dbReference type="PROSITE" id="PS50850">
    <property type="entry name" value="MFS"/>
    <property type="match status" value="1"/>
</dbReference>
<keyword evidence="3 5" id="KW-1133">Transmembrane helix</keyword>
<proteinExistence type="predicted"/>
<sequence length="510" mass="53288">MTLDIAVARRKANTSLTLLTASIGCAMTVLDTNVVAVVLPTIARDFGASFAEVEWVISTYVLCFASLLLPAGAIADRFGRRAVFLIGIGAFALSSWLCGAAPSAAALYLARAAQGVSAAFMLAPALAIIGHTFHQEEERNRAWAMWGAIMGLTMVLSPILGGVIAYALGWRWAFYINVPICIALALAALRLIEESRDVNARRLDPFGFASFSAAMFGITWGLINGQAHGWLSFVALSGFAAGSVALVIFVIAETVQSRPMLDLSLFRNPRFVGGVWAMFAYAACAQVMASMLPLFLQNGLGRTALQAGFAMFPFAIAMLIFPNVGRLLSKRFGSREILALGLLIVGMGSLLTAWGARDGAWSTVMCGMLVLGSGGGLLNGETQKAIMSVVPRERAGMASGISTTSRFSGILLGFAVLSGILASVVRGALIQINCADPTCTPAFAEAIVAGDLPAALSGIAPSARDAAMMIAMKGYSTGFSAALTVSAIMAIVSALLVYALMRAGNSLPKS</sequence>
<comment type="caution">
    <text evidence="7">The sequence shown here is derived from an EMBL/GenBank/DDBJ whole genome shotgun (WGS) entry which is preliminary data.</text>
</comment>
<evidence type="ECO:0000259" key="6">
    <source>
        <dbReference type="PROSITE" id="PS50850"/>
    </source>
</evidence>
<feature type="transmembrane region" description="Helical" evidence="5">
    <location>
        <begin position="108"/>
        <end position="130"/>
    </location>
</feature>
<dbReference type="EMBL" id="VZPE01000007">
    <property type="protein sequence ID" value="KAB0569403.1"/>
    <property type="molecule type" value="Genomic_DNA"/>
</dbReference>
<dbReference type="Pfam" id="PF07690">
    <property type="entry name" value="MFS_1"/>
    <property type="match status" value="1"/>
</dbReference>
<accession>A0A643EZA6</accession>
<reference evidence="7" key="1">
    <citation type="submission" date="2019-09" db="EMBL/GenBank/DDBJ databases">
        <title>Draft genome sequences of 48 bacterial type strains from the CCUG.</title>
        <authorList>
            <person name="Tunovic T."/>
            <person name="Pineiro-Iglesias B."/>
            <person name="Unosson C."/>
            <person name="Inganas E."/>
            <person name="Ohlen M."/>
            <person name="Cardew S."/>
            <person name="Jensie-Markopoulos S."/>
            <person name="Salva-Serra F."/>
            <person name="Jaen-Luchoro D."/>
            <person name="Karlsson R."/>
            <person name="Svensson-Stadler L."/>
            <person name="Chun J."/>
            <person name="Moore E."/>
        </authorList>
    </citation>
    <scope>NUCLEOTIDE SEQUENCE</scope>
    <source>
        <strain evidence="7">CCUG 50899</strain>
    </source>
</reference>
<evidence type="ECO:0000256" key="3">
    <source>
        <dbReference type="ARBA" id="ARBA00022989"/>
    </source>
</evidence>
<feature type="transmembrane region" description="Helical" evidence="5">
    <location>
        <begin position="16"/>
        <end position="43"/>
    </location>
</feature>
<feature type="transmembrane region" description="Helical" evidence="5">
    <location>
        <begin position="478"/>
        <end position="501"/>
    </location>
</feature>
<keyword evidence="2 5" id="KW-0812">Transmembrane</keyword>
<feature type="transmembrane region" description="Helical" evidence="5">
    <location>
        <begin position="229"/>
        <end position="251"/>
    </location>
</feature>
<feature type="transmembrane region" description="Helical" evidence="5">
    <location>
        <begin position="407"/>
        <end position="425"/>
    </location>
</feature>
<feature type="transmembrane region" description="Helical" evidence="5">
    <location>
        <begin position="203"/>
        <end position="223"/>
    </location>
</feature>
<feature type="transmembrane region" description="Helical" evidence="5">
    <location>
        <begin position="271"/>
        <end position="292"/>
    </location>
</feature>
<dbReference type="Gene3D" id="1.20.1720.10">
    <property type="entry name" value="Multidrug resistance protein D"/>
    <property type="match status" value="1"/>
</dbReference>
<name>A0A643EZA6_9HYPH</name>
<feature type="transmembrane region" description="Helical" evidence="5">
    <location>
        <begin position="337"/>
        <end position="354"/>
    </location>
</feature>